<name>A0A1M2W1G8_TRAPU</name>
<organism evidence="1 2">
    <name type="scientific">Trametes pubescens</name>
    <name type="common">White-rot fungus</name>
    <dbReference type="NCBI Taxonomy" id="154538"/>
    <lineage>
        <taxon>Eukaryota</taxon>
        <taxon>Fungi</taxon>
        <taxon>Dikarya</taxon>
        <taxon>Basidiomycota</taxon>
        <taxon>Agaricomycotina</taxon>
        <taxon>Agaricomycetes</taxon>
        <taxon>Polyporales</taxon>
        <taxon>Polyporaceae</taxon>
        <taxon>Trametes</taxon>
    </lineage>
</organism>
<dbReference type="EMBL" id="MNAD01000373">
    <property type="protein sequence ID" value="OJT13656.1"/>
    <property type="molecule type" value="Genomic_DNA"/>
</dbReference>
<sequence>MSKTVTANYFATIVPALAQELDADHKRELAEYLISHLGDIAPDVDPLALRPASPAPQQLEQLMLQGRSDDARRSISKTTRARALQRPWIAGRSSRPGYASANPLVNTSRAFRYI</sequence>
<proteinExistence type="predicted"/>
<dbReference type="AlphaFoldDB" id="A0A1M2W1G8"/>
<dbReference type="Proteomes" id="UP000184267">
    <property type="component" value="Unassembled WGS sequence"/>
</dbReference>
<reference evidence="1 2" key="1">
    <citation type="submission" date="2016-10" db="EMBL/GenBank/DDBJ databases">
        <title>Genome sequence of the basidiomycete white-rot fungus Trametes pubescens.</title>
        <authorList>
            <person name="Makela M.R."/>
            <person name="Granchi Z."/>
            <person name="Peng M."/>
            <person name="De Vries R.P."/>
            <person name="Grigoriev I."/>
            <person name="Riley R."/>
            <person name="Hilden K."/>
        </authorList>
    </citation>
    <scope>NUCLEOTIDE SEQUENCE [LARGE SCALE GENOMIC DNA]</scope>
    <source>
        <strain evidence="1 2">FBCC735</strain>
    </source>
</reference>
<protein>
    <submittedName>
        <fullName evidence="1">Uncharacterized protein</fullName>
    </submittedName>
</protein>
<evidence type="ECO:0000313" key="2">
    <source>
        <dbReference type="Proteomes" id="UP000184267"/>
    </source>
</evidence>
<accession>A0A1M2W1G8</accession>
<keyword evidence="2" id="KW-1185">Reference proteome</keyword>
<gene>
    <name evidence="1" type="ORF">TRAPUB_9755</name>
</gene>
<evidence type="ECO:0000313" key="1">
    <source>
        <dbReference type="EMBL" id="OJT13656.1"/>
    </source>
</evidence>
<comment type="caution">
    <text evidence="1">The sequence shown here is derived from an EMBL/GenBank/DDBJ whole genome shotgun (WGS) entry which is preliminary data.</text>
</comment>